<sequence length="94" mass="10449">MAKALARVVDPEMAIGIVDLGLVYEVRIDERSALARITMTTPACPVTELIVEETREALGTVVGPERDIVVEVVWDPPWDPERMSERARSAMGWD</sequence>
<dbReference type="PANTHER" id="PTHR42831">
    <property type="entry name" value="FE-S PROTEIN MATURATION AUXILIARY FACTOR YITW"/>
    <property type="match status" value="1"/>
</dbReference>
<dbReference type="Proteomes" id="UP000503096">
    <property type="component" value="Chromosome"/>
</dbReference>
<proteinExistence type="predicted"/>
<dbReference type="FunCoup" id="A0A6M4H433">
    <property type="interactions" value="67"/>
</dbReference>
<dbReference type="InParanoid" id="A0A6M4H433"/>
<dbReference type="AlphaFoldDB" id="A0A6M4H433"/>
<dbReference type="InterPro" id="IPR002744">
    <property type="entry name" value="MIP18-like"/>
</dbReference>
<dbReference type="SUPFAM" id="SSF117916">
    <property type="entry name" value="Fe-S cluster assembly (FSCA) domain-like"/>
    <property type="match status" value="1"/>
</dbReference>
<dbReference type="RefSeq" id="WP_212758216.1">
    <property type="nucleotide sequence ID" value="NZ_CP053073.1"/>
</dbReference>
<name>A0A6M4H433_9PROT</name>
<reference evidence="2 3" key="1">
    <citation type="submission" date="2020-04" db="EMBL/GenBank/DDBJ databases">
        <title>Usitatibacter rugosus gen. nov., sp. nov. and Usitatibacter palustris sp. nov., novel members of Usitatibacteraceae fam. nov. within the order Nitrosomonadales isolated from soil.</title>
        <authorList>
            <person name="Huber K.J."/>
            <person name="Neumann-Schaal M."/>
            <person name="Geppert A."/>
            <person name="Luckner M."/>
            <person name="Wanner G."/>
            <person name="Overmann J."/>
        </authorList>
    </citation>
    <scope>NUCLEOTIDE SEQUENCE [LARGE SCALE GENOMIC DNA]</scope>
    <source>
        <strain evidence="2 3">Swamp67</strain>
    </source>
</reference>
<evidence type="ECO:0000259" key="1">
    <source>
        <dbReference type="Pfam" id="PF01883"/>
    </source>
</evidence>
<evidence type="ECO:0000313" key="2">
    <source>
        <dbReference type="EMBL" id="QJR14276.1"/>
    </source>
</evidence>
<protein>
    <submittedName>
        <fullName evidence="2">Fe-S protein maturation auxiliary factor SufT</fullName>
    </submittedName>
</protein>
<dbReference type="InterPro" id="IPR052339">
    <property type="entry name" value="Fe-S_Maturation_MIP18"/>
</dbReference>
<feature type="domain" description="MIP18 family-like" evidence="1">
    <location>
        <begin position="3"/>
        <end position="65"/>
    </location>
</feature>
<accession>A0A6M4H433</accession>
<gene>
    <name evidence="2" type="primary">sufT</name>
    <name evidence="2" type="ORF">DSM104440_01069</name>
</gene>
<keyword evidence="3" id="KW-1185">Reference proteome</keyword>
<organism evidence="2 3">
    <name type="scientific">Usitatibacter palustris</name>
    <dbReference type="NCBI Taxonomy" id="2732487"/>
    <lineage>
        <taxon>Bacteria</taxon>
        <taxon>Pseudomonadati</taxon>
        <taxon>Pseudomonadota</taxon>
        <taxon>Betaproteobacteria</taxon>
        <taxon>Nitrosomonadales</taxon>
        <taxon>Usitatibacteraceae</taxon>
        <taxon>Usitatibacter</taxon>
    </lineage>
</organism>
<dbReference type="KEGG" id="upl:DSM104440_01069"/>
<dbReference type="InterPro" id="IPR034904">
    <property type="entry name" value="FSCA_dom_sf"/>
</dbReference>
<evidence type="ECO:0000313" key="3">
    <source>
        <dbReference type="Proteomes" id="UP000503096"/>
    </source>
</evidence>
<dbReference type="PANTHER" id="PTHR42831:SF1">
    <property type="entry name" value="FE-S PROTEIN MATURATION AUXILIARY FACTOR YITW"/>
    <property type="match status" value="1"/>
</dbReference>
<dbReference type="Pfam" id="PF01883">
    <property type="entry name" value="FeS_assembly_P"/>
    <property type="match status" value="1"/>
</dbReference>
<dbReference type="Gene3D" id="3.30.300.130">
    <property type="entry name" value="Fe-S cluster assembly (FSCA)"/>
    <property type="match status" value="1"/>
</dbReference>
<dbReference type="EMBL" id="CP053073">
    <property type="protein sequence ID" value="QJR14276.1"/>
    <property type="molecule type" value="Genomic_DNA"/>
</dbReference>